<sequence length="853" mass="98333">MLPAFCFSEGDIQIGKNIENFEFTKFHGDLEVISLVYNGAAKNEEPFCLLDFTAHKVQKKKLVEDLSLMFNVPQKNIFHLLVTDKLNWIVKHLDRDEHIIVYFNYTNQIERTLNKVLNENYITQIDYGFSFFAVLPIFYQKDMSFYQTEISKAINGKKCHVNCFTLVYPENKYNVPNCFELSKVIKDYINNEAVVTPYRFRLNENLKLTTHRNYNDLWRDLSSCQLLAGKLEKKIRQLPSDTKMPNKICTTDFEIIKEKIIKSAVWPLREYQTTMKYYSNIRETCIFYCNKDFNSFSTVVDGLKDLLIAAVKSSESFSKKPYSADINVLASSRKGTKFLIISEAVSSLIEYACAKAGFEFIMPHTTLKDGMFYVTGDEIPFKDYGYVISSQTRQKLSPSPSLQIFSYICPCKKITTENFCICMSCESFFFYHLTDLNYISCNCSSINIKDISVKSSHHPCSISSYKNLYQKKIPKSDVQFPGYNILIMGQSGTGKSTLINALANYLKFDELCDAEKSLSFDGLQVIIPCQFDVQDDNLNTYTVIVGDKKNLNENFNYLQHCVTQMPQEYTFKSDKIGTVRIIDTPGLADARGIQQDNINLELIRKAVVEVHSLHALCFVLKPNESKLTVGLETTMRSLLSIFPKEALRRICFCFTNSRGTGYSVGDSIQPIKRFLSNFQEEYATTIPFEMGNVFCMDNEGFLYLCAKYRNIEYTTTTISSFQHGWKKSLDSTIQLISRIKTNVPIDTTLLIFYKELSNVVTEWAKWFETIPSHQITGKRIRRFGKVSLYIHQNLINTKSKYFINLSKSKGFDDLDSPSFKDILSYLYEEFIDSSTNYEIKKLIKNLISLYTNL</sequence>
<reference evidence="2" key="1">
    <citation type="submission" date="2022-11" db="UniProtKB">
        <authorList>
            <consortium name="WormBaseParasite"/>
        </authorList>
    </citation>
    <scope>IDENTIFICATION</scope>
</reference>
<name>A0AC35FUQ1_9BILA</name>
<evidence type="ECO:0000313" key="2">
    <source>
        <dbReference type="WBParaSite" id="PS1159_v2.g21071.t1"/>
    </source>
</evidence>
<dbReference type="Proteomes" id="UP000887580">
    <property type="component" value="Unplaced"/>
</dbReference>
<protein>
    <submittedName>
        <fullName evidence="2">AIG1-type G domain-containing protein</fullName>
    </submittedName>
</protein>
<proteinExistence type="predicted"/>
<evidence type="ECO:0000313" key="1">
    <source>
        <dbReference type="Proteomes" id="UP000887580"/>
    </source>
</evidence>
<dbReference type="WBParaSite" id="PS1159_v2.g21071.t1">
    <property type="protein sequence ID" value="PS1159_v2.g21071.t1"/>
    <property type="gene ID" value="PS1159_v2.g21071"/>
</dbReference>
<accession>A0AC35FUQ1</accession>
<organism evidence="1 2">
    <name type="scientific">Panagrolaimus sp. PS1159</name>
    <dbReference type="NCBI Taxonomy" id="55785"/>
    <lineage>
        <taxon>Eukaryota</taxon>
        <taxon>Metazoa</taxon>
        <taxon>Ecdysozoa</taxon>
        <taxon>Nematoda</taxon>
        <taxon>Chromadorea</taxon>
        <taxon>Rhabditida</taxon>
        <taxon>Tylenchina</taxon>
        <taxon>Panagrolaimomorpha</taxon>
        <taxon>Panagrolaimoidea</taxon>
        <taxon>Panagrolaimidae</taxon>
        <taxon>Panagrolaimus</taxon>
    </lineage>
</organism>